<evidence type="ECO:0000313" key="1">
    <source>
        <dbReference type="EMBL" id="NYD67858.1"/>
    </source>
</evidence>
<dbReference type="EMBL" id="JACCBI010000001">
    <property type="protein sequence ID" value="NYD67858.1"/>
    <property type="molecule type" value="Genomic_DNA"/>
</dbReference>
<accession>A0A852S3F2</accession>
<dbReference type="InterPro" id="IPR023833">
    <property type="entry name" value="Signal_pept_SipW-depend-type"/>
</dbReference>
<organism evidence="1 2">
    <name type="scientific">Agromyces atrinae</name>
    <dbReference type="NCBI Taxonomy" id="592376"/>
    <lineage>
        <taxon>Bacteria</taxon>
        <taxon>Bacillati</taxon>
        <taxon>Actinomycetota</taxon>
        <taxon>Actinomycetes</taxon>
        <taxon>Micrococcales</taxon>
        <taxon>Microbacteriaceae</taxon>
        <taxon>Agromyces</taxon>
    </lineage>
</organism>
<dbReference type="RefSeq" id="WP_164989850.1">
    <property type="nucleotide sequence ID" value="NZ_JACCBI010000001.1"/>
</dbReference>
<evidence type="ECO:0000313" key="2">
    <source>
        <dbReference type="Proteomes" id="UP000581087"/>
    </source>
</evidence>
<name>A0A852S3F2_9MICO</name>
<sequence length="243" mass="24302">MTRRRVLWPYPVAALALGLLAGGGTAALWSESESVVPVIQSGYVNFAVGAPTTITPTSGSTWTLPTDLLGDGTAGKPYLAPGDTAVAVVQIDGTSQGNRGLSWQVPSGGVTVNGGVLAQGLTVKAISVANPAACTASAVAAAPSPLYSGPLAGLTLAPTTLVTATYSTTPFTAPVTAYRCLAFTVPAWSGTYSNTATVTGQNGGVTATDTDTWNAKLLPPASAYVVDVKVAFTAATFRPGGAP</sequence>
<protein>
    <submittedName>
        <fullName evidence="1">Putative ribosomally synthesized peptide with SipW-like signal peptide</fullName>
    </submittedName>
</protein>
<reference evidence="1 2" key="1">
    <citation type="submission" date="2020-07" db="EMBL/GenBank/DDBJ databases">
        <title>Sequencing the genomes of 1000 actinobacteria strains.</title>
        <authorList>
            <person name="Klenk H.-P."/>
        </authorList>
    </citation>
    <scope>NUCLEOTIDE SEQUENCE [LARGE SCALE GENOMIC DNA]</scope>
    <source>
        <strain evidence="1 2">DSM 23870</strain>
    </source>
</reference>
<dbReference type="AlphaFoldDB" id="A0A852S3F2"/>
<comment type="caution">
    <text evidence="1">The sequence shown here is derived from an EMBL/GenBank/DDBJ whole genome shotgun (WGS) entry which is preliminary data.</text>
</comment>
<dbReference type="Proteomes" id="UP000581087">
    <property type="component" value="Unassembled WGS sequence"/>
</dbReference>
<proteinExistence type="predicted"/>
<dbReference type="NCBIfam" id="TIGR04088">
    <property type="entry name" value="cognate_SipW"/>
    <property type="match status" value="1"/>
</dbReference>
<gene>
    <name evidence="1" type="ORF">BJ972_002377</name>
</gene>